<evidence type="ECO:0000313" key="2">
    <source>
        <dbReference type="Proteomes" id="UP000024635"/>
    </source>
</evidence>
<accession>A0A016RRM7</accession>
<dbReference type="Proteomes" id="UP000024635">
    <property type="component" value="Unassembled WGS sequence"/>
</dbReference>
<proteinExistence type="predicted"/>
<comment type="caution">
    <text evidence="1">The sequence shown here is derived from an EMBL/GenBank/DDBJ whole genome shotgun (WGS) entry which is preliminary data.</text>
</comment>
<protein>
    <submittedName>
        <fullName evidence="1">Uncharacterized protein</fullName>
    </submittedName>
</protein>
<organism evidence="1 2">
    <name type="scientific">Ancylostoma ceylanicum</name>
    <dbReference type="NCBI Taxonomy" id="53326"/>
    <lineage>
        <taxon>Eukaryota</taxon>
        <taxon>Metazoa</taxon>
        <taxon>Ecdysozoa</taxon>
        <taxon>Nematoda</taxon>
        <taxon>Chromadorea</taxon>
        <taxon>Rhabditida</taxon>
        <taxon>Rhabditina</taxon>
        <taxon>Rhabditomorpha</taxon>
        <taxon>Strongyloidea</taxon>
        <taxon>Ancylostomatidae</taxon>
        <taxon>Ancylostomatinae</taxon>
        <taxon>Ancylostoma</taxon>
    </lineage>
</organism>
<dbReference type="EMBL" id="JARK01001730">
    <property type="protein sequence ID" value="EYB81025.1"/>
    <property type="molecule type" value="Genomic_DNA"/>
</dbReference>
<reference evidence="2" key="1">
    <citation type="journal article" date="2015" name="Nat. Genet.">
        <title>The genome and transcriptome of the zoonotic hookworm Ancylostoma ceylanicum identify infection-specific gene families.</title>
        <authorList>
            <person name="Schwarz E.M."/>
            <person name="Hu Y."/>
            <person name="Antoshechkin I."/>
            <person name="Miller M.M."/>
            <person name="Sternberg P.W."/>
            <person name="Aroian R.V."/>
        </authorList>
    </citation>
    <scope>NUCLEOTIDE SEQUENCE</scope>
    <source>
        <strain evidence="2">HY135</strain>
    </source>
</reference>
<sequence length="78" mass="8514">MPRRKRLYRAARVFDPDSPLTSTQGVHIGPDASLEDWLTMPTVSVDSSGLFAAPASTPRDRAARAGILSGTKTVRLYR</sequence>
<gene>
    <name evidence="1" type="primary">Acey_s0394.g624</name>
    <name evidence="1" type="ORF">Y032_0394g624</name>
</gene>
<evidence type="ECO:0000313" key="1">
    <source>
        <dbReference type="EMBL" id="EYB81025.1"/>
    </source>
</evidence>
<name>A0A016RRM7_9BILA</name>
<keyword evidence="2" id="KW-1185">Reference proteome</keyword>
<dbReference type="AlphaFoldDB" id="A0A016RRM7"/>